<evidence type="ECO:0000313" key="2">
    <source>
        <dbReference type="Proteomes" id="UP000199236"/>
    </source>
</evidence>
<dbReference type="SUPFAM" id="SSF52540">
    <property type="entry name" value="P-loop containing nucleoside triphosphate hydrolases"/>
    <property type="match status" value="1"/>
</dbReference>
<evidence type="ECO:0008006" key="3">
    <source>
        <dbReference type="Google" id="ProtNLM"/>
    </source>
</evidence>
<protein>
    <recommendedName>
        <fullName evidence="3">Sulfotransferase family protein</fullName>
    </recommendedName>
</protein>
<evidence type="ECO:0000313" key="1">
    <source>
        <dbReference type="EMBL" id="SFO58417.1"/>
    </source>
</evidence>
<organism evidence="1 2">
    <name type="scientific">Cohaesibacter marisflavi</name>
    <dbReference type="NCBI Taxonomy" id="655353"/>
    <lineage>
        <taxon>Bacteria</taxon>
        <taxon>Pseudomonadati</taxon>
        <taxon>Pseudomonadota</taxon>
        <taxon>Alphaproteobacteria</taxon>
        <taxon>Hyphomicrobiales</taxon>
        <taxon>Cohaesibacteraceae</taxon>
    </lineage>
</organism>
<dbReference type="STRING" id="655353.SAMN04488056_108193"/>
<dbReference type="EMBL" id="FOVR01000008">
    <property type="protein sequence ID" value="SFO58417.1"/>
    <property type="molecule type" value="Genomic_DNA"/>
</dbReference>
<dbReference type="OrthoDB" id="8447154at2"/>
<dbReference type="Proteomes" id="UP000199236">
    <property type="component" value="Unassembled WGS sequence"/>
</dbReference>
<keyword evidence="2" id="KW-1185">Reference proteome</keyword>
<accession>A0A1I5ICT4</accession>
<reference evidence="1 2" key="1">
    <citation type="submission" date="2016-10" db="EMBL/GenBank/DDBJ databases">
        <authorList>
            <person name="de Groot N.N."/>
        </authorList>
    </citation>
    <scope>NUCLEOTIDE SEQUENCE [LARGE SCALE GENOMIC DNA]</scope>
    <source>
        <strain evidence="1 2">CGMCC 1.9157</strain>
    </source>
</reference>
<dbReference type="InterPro" id="IPR027417">
    <property type="entry name" value="P-loop_NTPase"/>
</dbReference>
<proteinExistence type="predicted"/>
<gene>
    <name evidence="1" type="ORF">SAMN04488056_108193</name>
</gene>
<sequence>MRVICHIGHHKTGTSSLQTFLSQNSYQLLKHGIYYPWTESQGASYALKKAMSGKDTKEIPSWNIREAHNALAFRMMTDNVKDWRVPSFHPNIPHSNQILVSLHNQLEAVQPDVSVICSEVMSNFGRLAPNLINRLRKALRLADDFTLWCTLRRPDEQVVAWHGQAIRAGETPVKLQNLKHGVNYNGIHFNYLDVVRPWISRIQDCKIILRPYREVLQQGGSVEDFFAELPVQSDCLIPVEKMNESIAPGALAVIRDVNAKLGQGHSEPIRQKLIDLSCNMSLLSSKQVELLGQEQRQVMFEKFKPIHQWLSDTSGRDMFFTDIEEMLECKPISEDEAKRQFLDLLTDEVIKQLWSEEGRRVLTSLKYG</sequence>
<name>A0A1I5ICT4_9HYPH</name>
<dbReference type="RefSeq" id="WP_139229292.1">
    <property type="nucleotide sequence ID" value="NZ_FOVR01000008.1"/>
</dbReference>
<dbReference type="AlphaFoldDB" id="A0A1I5ICT4"/>